<dbReference type="EMBL" id="MIJF01000032">
    <property type="protein sequence ID" value="OEF99161.1"/>
    <property type="molecule type" value="Genomic_DNA"/>
</dbReference>
<evidence type="ECO:0000256" key="1">
    <source>
        <dbReference type="SAM" id="Coils"/>
    </source>
</evidence>
<sequence length="129" mass="15504">MPSFRYKNTKRDREIKEFLEKQKDKSECIRNALYQYIYPEENEKIKSYITRIRDLEAQIKMMQKTILLLSKQTSATPIQEENFIHDDELAFEEDINISDDFKVEENEEIDHNLFSTKMKKNFGGLKNID</sequence>
<reference evidence="2 3" key="1">
    <citation type="submission" date="2016-09" db="EMBL/GenBank/DDBJ databases">
        <title>Draft genome sequence for the type strain of Vulcanibacillus modesticaldus BR, a strictly anaerobic, moderately thermophilic, and nitrate-reducing bacterium from deep sea-hydrothermal vents of the Mid-Atlantic Ridge.</title>
        <authorList>
            <person name="Abin C.A."/>
            <person name="Hollibaugh J.T."/>
        </authorList>
    </citation>
    <scope>NUCLEOTIDE SEQUENCE [LARGE SCALE GENOMIC DNA]</scope>
    <source>
        <strain evidence="2 3">BR</strain>
    </source>
</reference>
<keyword evidence="3" id="KW-1185">Reference proteome</keyword>
<organism evidence="2 3">
    <name type="scientific">Vulcanibacillus modesticaldus</name>
    <dbReference type="NCBI Taxonomy" id="337097"/>
    <lineage>
        <taxon>Bacteria</taxon>
        <taxon>Bacillati</taxon>
        <taxon>Bacillota</taxon>
        <taxon>Bacilli</taxon>
        <taxon>Bacillales</taxon>
        <taxon>Bacillaceae</taxon>
        <taxon>Vulcanibacillus</taxon>
    </lineage>
</organism>
<dbReference type="STRING" id="337097.BHF71_10020"/>
<dbReference type="Proteomes" id="UP000243739">
    <property type="component" value="Unassembled WGS sequence"/>
</dbReference>
<name>A0A1D2YU29_9BACI</name>
<dbReference type="RefSeq" id="WP_069656978.1">
    <property type="nucleotide sequence ID" value="NZ_MIJF01000032.1"/>
</dbReference>
<keyword evidence="1" id="KW-0175">Coiled coil</keyword>
<accession>A0A1D2YU29</accession>
<comment type="caution">
    <text evidence="2">The sequence shown here is derived from an EMBL/GenBank/DDBJ whole genome shotgun (WGS) entry which is preliminary data.</text>
</comment>
<evidence type="ECO:0000313" key="3">
    <source>
        <dbReference type="Proteomes" id="UP000243739"/>
    </source>
</evidence>
<proteinExistence type="predicted"/>
<gene>
    <name evidence="2" type="ORF">BHF71_10020</name>
</gene>
<evidence type="ECO:0000313" key="2">
    <source>
        <dbReference type="EMBL" id="OEF99161.1"/>
    </source>
</evidence>
<protein>
    <submittedName>
        <fullName evidence="2">Uncharacterized protein</fullName>
    </submittedName>
</protein>
<dbReference type="AlphaFoldDB" id="A0A1D2YU29"/>
<feature type="coiled-coil region" evidence="1">
    <location>
        <begin position="38"/>
        <end position="72"/>
    </location>
</feature>